<dbReference type="FunFam" id="2.10.25.10:FF:000018">
    <property type="entry name" value="Delta-like 1"/>
    <property type="match status" value="1"/>
</dbReference>
<evidence type="ECO:0000313" key="12">
    <source>
        <dbReference type="Proteomes" id="UP000694407"/>
    </source>
</evidence>
<name>A0A8C5YZX7_MARMA</name>
<evidence type="ECO:0000259" key="10">
    <source>
        <dbReference type="PROSITE" id="PS50026"/>
    </source>
</evidence>
<dbReference type="PROSITE" id="PS50026">
    <property type="entry name" value="EGF_3"/>
    <property type="match status" value="1"/>
</dbReference>
<dbReference type="InterPro" id="IPR050906">
    <property type="entry name" value="Notch_signaling"/>
</dbReference>
<dbReference type="Gene3D" id="2.10.25.10">
    <property type="entry name" value="Laminin"/>
    <property type="match status" value="2"/>
</dbReference>
<protein>
    <recommendedName>
        <fullName evidence="10">EGF-like domain-containing protein</fullName>
    </recommendedName>
</protein>
<reference evidence="11" key="1">
    <citation type="submission" date="2025-08" db="UniProtKB">
        <authorList>
            <consortium name="Ensembl"/>
        </authorList>
    </citation>
    <scope>IDENTIFICATION</scope>
</reference>
<feature type="domain" description="EGF-like" evidence="10">
    <location>
        <begin position="77"/>
        <end position="115"/>
    </location>
</feature>
<dbReference type="PANTHER" id="PTHR24044">
    <property type="entry name" value="NOTCH LIGAND FAMILY MEMBER"/>
    <property type="match status" value="1"/>
</dbReference>
<evidence type="ECO:0000256" key="2">
    <source>
        <dbReference type="ARBA" id="ARBA00022536"/>
    </source>
</evidence>
<evidence type="ECO:0000256" key="5">
    <source>
        <dbReference type="ARBA" id="ARBA00022989"/>
    </source>
</evidence>
<dbReference type="Ensembl" id="ENSMMMT00000006751.1">
    <property type="protein sequence ID" value="ENSMMMP00000005942.1"/>
    <property type="gene ID" value="ENSMMMG00000005345.1"/>
</dbReference>
<evidence type="ECO:0000256" key="8">
    <source>
        <dbReference type="ARBA" id="ARBA00023180"/>
    </source>
</evidence>
<comment type="subcellular location">
    <subcellularLocation>
        <location evidence="1">Membrane</location>
        <topology evidence="1">Single-pass type I membrane protein</topology>
    </subcellularLocation>
</comment>
<dbReference type="CDD" id="cd00054">
    <property type="entry name" value="EGF_CA"/>
    <property type="match status" value="1"/>
</dbReference>
<accession>A0A8C5YZX7</accession>
<dbReference type="GO" id="GO:0005112">
    <property type="term" value="F:Notch binding"/>
    <property type="evidence" value="ECO:0007669"/>
    <property type="project" value="TreeGrafter"/>
</dbReference>
<dbReference type="Proteomes" id="UP000694407">
    <property type="component" value="Unplaced"/>
</dbReference>
<evidence type="ECO:0000256" key="1">
    <source>
        <dbReference type="ARBA" id="ARBA00004479"/>
    </source>
</evidence>
<dbReference type="InterPro" id="IPR000742">
    <property type="entry name" value="EGF"/>
</dbReference>
<keyword evidence="12" id="KW-1185">Reference proteome</keyword>
<keyword evidence="7 9" id="KW-1015">Disulfide bond</keyword>
<evidence type="ECO:0000256" key="6">
    <source>
        <dbReference type="ARBA" id="ARBA00023136"/>
    </source>
</evidence>
<dbReference type="Pfam" id="PF21700">
    <property type="entry name" value="EGF_DL_JAG"/>
    <property type="match status" value="1"/>
</dbReference>
<comment type="caution">
    <text evidence="9">Lacks conserved residue(s) required for the propagation of feature annotation.</text>
</comment>
<dbReference type="SMART" id="SM00181">
    <property type="entry name" value="EGF"/>
    <property type="match status" value="2"/>
</dbReference>
<evidence type="ECO:0000256" key="4">
    <source>
        <dbReference type="ARBA" id="ARBA00022737"/>
    </source>
</evidence>
<keyword evidence="8" id="KW-0325">Glycoprotein</keyword>
<evidence type="ECO:0000313" key="11">
    <source>
        <dbReference type="Ensembl" id="ENSMMMP00000005942.1"/>
    </source>
</evidence>
<dbReference type="InterPro" id="IPR001881">
    <property type="entry name" value="EGF-like_Ca-bd_dom"/>
</dbReference>
<dbReference type="SMART" id="SM00179">
    <property type="entry name" value="EGF_CA"/>
    <property type="match status" value="1"/>
</dbReference>
<dbReference type="SUPFAM" id="SSF57196">
    <property type="entry name" value="EGF/Laminin"/>
    <property type="match status" value="1"/>
</dbReference>
<dbReference type="Pfam" id="PF00008">
    <property type="entry name" value="EGF"/>
    <property type="match status" value="1"/>
</dbReference>
<evidence type="ECO:0000256" key="9">
    <source>
        <dbReference type="PROSITE-ProRule" id="PRU00076"/>
    </source>
</evidence>
<feature type="disulfide bond" evidence="9">
    <location>
        <begin position="105"/>
        <end position="114"/>
    </location>
</feature>
<organism evidence="11 12">
    <name type="scientific">Marmota marmota marmota</name>
    <name type="common">Alpine marmot</name>
    <dbReference type="NCBI Taxonomy" id="9994"/>
    <lineage>
        <taxon>Eukaryota</taxon>
        <taxon>Metazoa</taxon>
        <taxon>Chordata</taxon>
        <taxon>Craniata</taxon>
        <taxon>Vertebrata</taxon>
        <taxon>Euteleostomi</taxon>
        <taxon>Mammalia</taxon>
        <taxon>Eutheria</taxon>
        <taxon>Euarchontoglires</taxon>
        <taxon>Glires</taxon>
        <taxon>Rodentia</taxon>
        <taxon>Sciuromorpha</taxon>
        <taxon>Sciuridae</taxon>
        <taxon>Xerinae</taxon>
        <taxon>Marmotini</taxon>
        <taxon>Marmota</taxon>
    </lineage>
</organism>
<reference evidence="11" key="2">
    <citation type="submission" date="2025-09" db="UniProtKB">
        <authorList>
            <consortium name="Ensembl"/>
        </authorList>
    </citation>
    <scope>IDENTIFICATION</scope>
</reference>
<keyword evidence="3" id="KW-0812">Transmembrane</keyword>
<dbReference type="PROSITE" id="PS01186">
    <property type="entry name" value="EGF_2"/>
    <property type="match status" value="1"/>
</dbReference>
<dbReference type="AlphaFoldDB" id="A0A8C5YZX7"/>
<dbReference type="GeneTree" id="ENSGT00940000160944"/>
<keyword evidence="2 9" id="KW-0245">EGF-like domain</keyword>
<keyword evidence="6" id="KW-0472">Membrane</keyword>
<dbReference type="GO" id="GO:0005509">
    <property type="term" value="F:calcium ion binding"/>
    <property type="evidence" value="ECO:0007669"/>
    <property type="project" value="InterPro"/>
</dbReference>
<proteinExistence type="predicted"/>
<keyword evidence="4" id="KW-0677">Repeat</keyword>
<evidence type="ECO:0000256" key="7">
    <source>
        <dbReference type="ARBA" id="ARBA00023157"/>
    </source>
</evidence>
<sequence length="178" mass="18818">SPTHPLAGPVVRQLLPAGQAQVSAEDTPLPSRMCSYGWQGRFCDECVPYPGCVHGSCVEPWHCDCETNWGGLLCDKDLNYCGNHHPCVNGGTCINAEPDQYHCACPDGYSGKNCERGTLPSHPRTLARATTTAPALRTLAARTARCPGRPALVEAAEVQGAALRPSGVRVGQAQAPLA</sequence>
<dbReference type="GO" id="GO:0016020">
    <property type="term" value="C:membrane"/>
    <property type="evidence" value="ECO:0007669"/>
    <property type="project" value="UniProtKB-SubCell"/>
</dbReference>
<dbReference type="PANTHER" id="PTHR24044:SF421">
    <property type="entry name" value="PROTEIN JAGGED-2"/>
    <property type="match status" value="1"/>
</dbReference>
<keyword evidence="5" id="KW-1133">Transmembrane helix</keyword>
<dbReference type="FunFam" id="2.10.25.10:FF:000294">
    <property type="entry name" value="Delta-like protein"/>
    <property type="match status" value="1"/>
</dbReference>
<evidence type="ECO:0000256" key="3">
    <source>
        <dbReference type="ARBA" id="ARBA00022692"/>
    </source>
</evidence>
<dbReference type="PROSITE" id="PS00022">
    <property type="entry name" value="EGF_1"/>
    <property type="match status" value="1"/>
</dbReference>